<reference evidence="6" key="1">
    <citation type="journal article" date="2017" name="Genome Biol.">
        <title>Comparative genomics reveals high biological diversity and specific adaptations in the industrially and medically important fungal genus Aspergillus.</title>
        <authorList>
            <person name="de Vries R.P."/>
            <person name="Riley R."/>
            <person name="Wiebenga A."/>
            <person name="Aguilar-Osorio G."/>
            <person name="Amillis S."/>
            <person name="Uchima C.A."/>
            <person name="Anderluh G."/>
            <person name="Asadollahi M."/>
            <person name="Askin M."/>
            <person name="Barry K."/>
            <person name="Battaglia E."/>
            <person name="Bayram O."/>
            <person name="Benocci T."/>
            <person name="Braus-Stromeyer S.A."/>
            <person name="Caldana C."/>
            <person name="Canovas D."/>
            <person name="Cerqueira G.C."/>
            <person name="Chen F."/>
            <person name="Chen W."/>
            <person name="Choi C."/>
            <person name="Clum A."/>
            <person name="Dos Santos R.A."/>
            <person name="Damasio A.R."/>
            <person name="Diallinas G."/>
            <person name="Emri T."/>
            <person name="Fekete E."/>
            <person name="Flipphi M."/>
            <person name="Freyberg S."/>
            <person name="Gallo A."/>
            <person name="Gournas C."/>
            <person name="Habgood R."/>
            <person name="Hainaut M."/>
            <person name="Harispe M.L."/>
            <person name="Henrissat B."/>
            <person name="Hilden K.S."/>
            <person name="Hope R."/>
            <person name="Hossain A."/>
            <person name="Karabika E."/>
            <person name="Karaffa L."/>
            <person name="Karanyi Z."/>
            <person name="Krasevec N."/>
            <person name="Kuo A."/>
            <person name="Kusch H."/>
            <person name="LaButti K."/>
            <person name="Lagendijk E.L."/>
            <person name="Lapidus A."/>
            <person name="Levasseur A."/>
            <person name="Lindquist E."/>
            <person name="Lipzen A."/>
            <person name="Logrieco A.F."/>
            <person name="MacCabe A."/>
            <person name="Maekelae M.R."/>
            <person name="Malavazi I."/>
            <person name="Melin P."/>
            <person name="Meyer V."/>
            <person name="Mielnichuk N."/>
            <person name="Miskei M."/>
            <person name="Molnar A.P."/>
            <person name="Mule G."/>
            <person name="Ngan C.Y."/>
            <person name="Orejas M."/>
            <person name="Orosz E."/>
            <person name="Ouedraogo J.P."/>
            <person name="Overkamp K.M."/>
            <person name="Park H.-S."/>
            <person name="Perrone G."/>
            <person name="Piumi F."/>
            <person name="Punt P.J."/>
            <person name="Ram A.F."/>
            <person name="Ramon A."/>
            <person name="Rauscher S."/>
            <person name="Record E."/>
            <person name="Riano-Pachon D.M."/>
            <person name="Robert V."/>
            <person name="Roehrig J."/>
            <person name="Ruller R."/>
            <person name="Salamov A."/>
            <person name="Salih N.S."/>
            <person name="Samson R.A."/>
            <person name="Sandor E."/>
            <person name="Sanguinetti M."/>
            <person name="Schuetze T."/>
            <person name="Sepcic K."/>
            <person name="Shelest E."/>
            <person name="Sherlock G."/>
            <person name="Sophianopoulou V."/>
            <person name="Squina F.M."/>
            <person name="Sun H."/>
            <person name="Susca A."/>
            <person name="Todd R.B."/>
            <person name="Tsang A."/>
            <person name="Unkles S.E."/>
            <person name="van de Wiele N."/>
            <person name="van Rossen-Uffink D."/>
            <person name="Oliveira J.V."/>
            <person name="Vesth T.C."/>
            <person name="Visser J."/>
            <person name="Yu J.-H."/>
            <person name="Zhou M."/>
            <person name="Andersen M.R."/>
            <person name="Archer D.B."/>
            <person name="Baker S.E."/>
            <person name="Benoit I."/>
            <person name="Brakhage A.A."/>
            <person name="Braus G.H."/>
            <person name="Fischer R."/>
            <person name="Frisvad J.C."/>
            <person name="Goldman G.H."/>
            <person name="Houbraken J."/>
            <person name="Oakley B."/>
            <person name="Pocsi I."/>
            <person name="Scazzocchio C."/>
            <person name="Seiboth B."/>
            <person name="vanKuyk P.A."/>
            <person name="Wortman J."/>
            <person name="Dyer P.S."/>
            <person name="Grigoriev I.V."/>
        </authorList>
    </citation>
    <scope>NUCLEOTIDE SEQUENCE [LARGE SCALE GENOMIC DNA]</scope>
    <source>
        <strain evidence="6">ITEM 5010</strain>
    </source>
</reference>
<name>A0A1R3RT03_ASPC5</name>
<gene>
    <name evidence="5" type="ORF">ASPCADRAFT_206405</name>
</gene>
<dbReference type="AlphaFoldDB" id="A0A1R3RT03"/>
<dbReference type="InterPro" id="IPR051164">
    <property type="entry name" value="NmrA-like_oxidored"/>
</dbReference>
<evidence type="ECO:0000256" key="2">
    <source>
        <dbReference type="ARBA" id="ARBA00022857"/>
    </source>
</evidence>
<dbReference type="SUPFAM" id="SSF51735">
    <property type="entry name" value="NAD(P)-binding Rossmann-fold domains"/>
    <property type="match status" value="1"/>
</dbReference>
<evidence type="ECO:0000256" key="3">
    <source>
        <dbReference type="SAM" id="MobiDB-lite"/>
    </source>
</evidence>
<dbReference type="Gene3D" id="3.40.50.720">
    <property type="entry name" value="NAD(P)-binding Rossmann-like Domain"/>
    <property type="match status" value="1"/>
</dbReference>
<feature type="domain" description="NmrA-like" evidence="4">
    <location>
        <begin position="2"/>
        <end position="297"/>
    </location>
</feature>
<dbReference type="PANTHER" id="PTHR42748:SF31">
    <property type="entry name" value="NMRA-LIKE DOMAIN-CONTAINING PROTEIN-RELATED"/>
    <property type="match status" value="1"/>
</dbReference>
<dbReference type="PANTHER" id="PTHR42748">
    <property type="entry name" value="NITROGEN METABOLITE REPRESSION PROTEIN NMRA FAMILY MEMBER"/>
    <property type="match status" value="1"/>
</dbReference>
<dbReference type="Pfam" id="PF05368">
    <property type="entry name" value="NmrA"/>
    <property type="match status" value="1"/>
</dbReference>
<dbReference type="CDD" id="cd05251">
    <property type="entry name" value="NmrA_like_SDR_a"/>
    <property type="match status" value="1"/>
</dbReference>
<dbReference type="Proteomes" id="UP000188318">
    <property type="component" value="Unassembled WGS sequence"/>
</dbReference>
<accession>A0A1R3RT03</accession>
<sequence length="305" mass="33504">MSQILTVFGATGNQGGSVIKSVLADPVLSKQFKIRGVTRDASKPAAKQLADQGVEVVVADMSSVESALPAVQGADTVFFVTNFWETMSRDTEVAQGKAVTDASKKAGVKHLIFSSLRNVTEISNGRLPNVSHFDGKAEIEQYIRASGVPATFVLAGLFMSNFFQMLNKQGDTYTLAWPVDVDKAQVPLFDVAGDTGKFVKAALKHYPATQGQRILAATDYYSPRRIVEEFQQTTGYQAQAVTIPADTFKSFLPPPIAQEMLENILLLEDPGYYAGESLTPSHELLDKEEQPTQWKEYVSRNQEKW</sequence>
<organism evidence="5 6">
    <name type="scientific">Aspergillus carbonarius (strain ITEM 5010)</name>
    <dbReference type="NCBI Taxonomy" id="602072"/>
    <lineage>
        <taxon>Eukaryota</taxon>
        <taxon>Fungi</taxon>
        <taxon>Dikarya</taxon>
        <taxon>Ascomycota</taxon>
        <taxon>Pezizomycotina</taxon>
        <taxon>Eurotiomycetes</taxon>
        <taxon>Eurotiomycetidae</taxon>
        <taxon>Eurotiales</taxon>
        <taxon>Aspergillaceae</taxon>
        <taxon>Aspergillus</taxon>
        <taxon>Aspergillus subgen. Circumdati</taxon>
    </lineage>
</organism>
<dbReference type="OMA" id="HEVQQGR"/>
<evidence type="ECO:0000313" key="6">
    <source>
        <dbReference type="Proteomes" id="UP000188318"/>
    </source>
</evidence>
<evidence type="ECO:0000256" key="1">
    <source>
        <dbReference type="ARBA" id="ARBA00006328"/>
    </source>
</evidence>
<keyword evidence="2" id="KW-0521">NADP</keyword>
<keyword evidence="6" id="KW-1185">Reference proteome</keyword>
<dbReference type="Gene3D" id="3.90.25.10">
    <property type="entry name" value="UDP-galactose 4-epimerase, domain 1"/>
    <property type="match status" value="1"/>
</dbReference>
<proteinExistence type="inferred from homology"/>
<evidence type="ECO:0000259" key="4">
    <source>
        <dbReference type="Pfam" id="PF05368"/>
    </source>
</evidence>
<evidence type="ECO:0000313" key="5">
    <source>
        <dbReference type="EMBL" id="OOF97626.1"/>
    </source>
</evidence>
<feature type="region of interest" description="Disordered" evidence="3">
    <location>
        <begin position="283"/>
        <end position="305"/>
    </location>
</feature>
<dbReference type="OrthoDB" id="3358371at2759"/>
<comment type="similarity">
    <text evidence="1">Belongs to the NmrA-type oxidoreductase family.</text>
</comment>
<dbReference type="VEuPathDB" id="FungiDB:ASPCADRAFT_206405"/>
<dbReference type="STRING" id="602072.A0A1R3RT03"/>
<protein>
    <recommendedName>
        <fullName evidence="4">NmrA-like domain-containing protein</fullName>
    </recommendedName>
</protein>
<dbReference type="InterPro" id="IPR008030">
    <property type="entry name" value="NmrA-like"/>
</dbReference>
<dbReference type="EMBL" id="KV907497">
    <property type="protein sequence ID" value="OOF97626.1"/>
    <property type="molecule type" value="Genomic_DNA"/>
</dbReference>
<dbReference type="GO" id="GO:0005634">
    <property type="term" value="C:nucleus"/>
    <property type="evidence" value="ECO:0007669"/>
    <property type="project" value="TreeGrafter"/>
</dbReference>
<dbReference type="InterPro" id="IPR036291">
    <property type="entry name" value="NAD(P)-bd_dom_sf"/>
</dbReference>